<dbReference type="OrthoDB" id="5653937at2"/>
<feature type="coiled-coil region" evidence="2">
    <location>
        <begin position="519"/>
        <end position="574"/>
    </location>
</feature>
<evidence type="ECO:0000256" key="3">
    <source>
        <dbReference type="SAM" id="MobiDB-lite"/>
    </source>
</evidence>
<dbReference type="GO" id="GO:0007264">
    <property type="term" value="P:small GTPase-mediated signal transduction"/>
    <property type="evidence" value="ECO:0007669"/>
    <property type="project" value="InterPro"/>
</dbReference>
<dbReference type="Proteomes" id="UP000002770">
    <property type="component" value="Unassembled WGS sequence"/>
</dbReference>
<dbReference type="PANTHER" id="PTHR23113:SF99">
    <property type="entry name" value="RASGEF DOMAIN-CONTAINING PROTEIN"/>
    <property type="match status" value="1"/>
</dbReference>
<feature type="region of interest" description="Disordered" evidence="3">
    <location>
        <begin position="1620"/>
        <end position="1652"/>
    </location>
</feature>
<dbReference type="PANTHER" id="PTHR23113">
    <property type="entry name" value="GUANINE NUCLEOTIDE EXCHANGE FACTOR"/>
    <property type="match status" value="1"/>
</dbReference>
<dbReference type="EMBL" id="JH413811">
    <property type="protein sequence ID" value="EHL31728.1"/>
    <property type="molecule type" value="Genomic_DNA"/>
</dbReference>
<dbReference type="InterPro" id="IPR001895">
    <property type="entry name" value="RASGEF_cat_dom"/>
</dbReference>
<keyword evidence="6" id="KW-1185">Reference proteome</keyword>
<dbReference type="InterPro" id="IPR008937">
    <property type="entry name" value="Ras-like_GEF"/>
</dbReference>
<organism evidence="5 6">
    <name type="scientific">Legionella drancourtii LLAP12</name>
    <dbReference type="NCBI Taxonomy" id="658187"/>
    <lineage>
        <taxon>Bacteria</taxon>
        <taxon>Pseudomonadati</taxon>
        <taxon>Pseudomonadota</taxon>
        <taxon>Gammaproteobacteria</taxon>
        <taxon>Legionellales</taxon>
        <taxon>Legionellaceae</taxon>
        <taxon>Legionella</taxon>
    </lineage>
</organism>
<reference evidence="5 6" key="1">
    <citation type="journal article" date="2011" name="BMC Genomics">
        <title>Insight into cross-talk between intra-amoebal pathogens.</title>
        <authorList>
            <person name="Gimenez G."/>
            <person name="Bertelli C."/>
            <person name="Moliner C."/>
            <person name="Robert C."/>
            <person name="Raoult D."/>
            <person name="Fournier P.E."/>
            <person name="Greub G."/>
        </authorList>
    </citation>
    <scope>NUCLEOTIDE SEQUENCE [LARGE SCALE GENOMIC DNA]</scope>
    <source>
        <strain evidence="5 6">LLAP12</strain>
    </source>
</reference>
<dbReference type="HOGENOM" id="CLU_242425_0_0_6"/>
<dbReference type="InterPro" id="IPR023578">
    <property type="entry name" value="Ras_GEF_dom_sf"/>
</dbReference>
<feature type="domain" description="Ras-GEF" evidence="4">
    <location>
        <begin position="560"/>
        <end position="813"/>
    </location>
</feature>
<dbReference type="InParanoid" id="G9EMC8"/>
<feature type="coiled-coil region" evidence="2">
    <location>
        <begin position="169"/>
        <end position="260"/>
    </location>
</feature>
<dbReference type="STRING" id="658187.LDG_6394"/>
<dbReference type="GO" id="GO:0005085">
    <property type="term" value="F:guanyl-nucleotide exchange factor activity"/>
    <property type="evidence" value="ECO:0007669"/>
    <property type="project" value="UniProtKB-KW"/>
</dbReference>
<evidence type="ECO:0000259" key="4">
    <source>
        <dbReference type="PROSITE" id="PS50009"/>
    </source>
</evidence>
<dbReference type="SUPFAM" id="SSF48366">
    <property type="entry name" value="Ras GEF"/>
    <property type="match status" value="1"/>
</dbReference>
<proteinExistence type="predicted"/>
<dbReference type="SMART" id="SM00147">
    <property type="entry name" value="RasGEF"/>
    <property type="match status" value="1"/>
</dbReference>
<feature type="region of interest" description="Disordered" evidence="3">
    <location>
        <begin position="316"/>
        <end position="335"/>
    </location>
</feature>
<dbReference type="PROSITE" id="PS50009">
    <property type="entry name" value="RASGEF_CAT"/>
    <property type="match status" value="1"/>
</dbReference>
<keyword evidence="1" id="KW-0344">Guanine-nucleotide releasing factor</keyword>
<sequence>MTQQKHQLADINTRLLKVIVDRQNSTTEVASALFLISASYYENYNMDDPATFTTMSRYANIYLRNEIRQSILSGGAPEKLRDNLVYWLDVMDKLHQKGDYNSAVIIRLVVDELEFSKKNDSLQKAFAILPPNAKKMMDFKADKNLKNLSYYNDKTVAIPYLELFSFKQAIAEEAKSEKAKREIEDLKALDQQVKTKTKVQVSQEIEKLSSLIQTLERYQEKHKTSENSSNEKVIRTTALLNCLQDESLSYKQKAEALKNVINEAHSLKHTNPINSLMGKDFTLIKLARDILPLVQALEIRAGINTSVPTIAVQANEKPAPTQETSISDQPSPPTNQAAWAHAKPQMDKRALEEVNFMKKLELGHARVNHFADVHQQIQQKEKNDTKVEQVQSVISPPNLAVQIPPVEKPAKPDVSIVLNNLIASYTATDIQGFQHTCQHLIDQHGLLAFKNTVDEMLIDKTVIKKIQRDDNFASALKVLNQQLINATAATFSSVMLESAKKVAQTILDLANKPPEYFHEEAQKLALQAISNEKENAQKNAAHTIKEINEREDTVENKETAIAHINNELEEKLADIEQKPRPIDYYVEKARLANISKYKYFTQDASQSFDLACAVIRKDILSSTSLEKRTLIMERYILTAEKLLAENQVDAANVIVAALQKGDICRLEVTQGGLSTYAQNAFKNMCELFTPMDNFAAMRHYIAANSGAYLPIQPLISDIDHIPEEIITSDEHGHTQPIKNNKIFAKILENCQKIHTATASGMRNNALAQEINKDKQDVSALPMEQFDAFISAHNRRQNALDRDLYKLSREKEPKNENKPLKSSAIMSDIEHVLHPTLPQKIRETLDTEYKKINHWATTQHAGTEGHLSISTVEALKEALNNESNFTANIQQLKNLVILLKQEKGLTSKEKDILNNYLHKIDNLINSTKEFWAPIRNSINGSEPSPEELIEKLHTQYASPNFRNIMDQLTSLIGENQVKVDNIHSKYTAKNPQMLTSAAYIDAATSMSDKSGTWQNVTLNFNAFSFLPTQRLTRVVKPLEAIHDALRKESGYVSLPENERSNHPLQKLINLNQESINTINKETHRSNDEQAAREIRQATQAQFAQLKSRGKQTGVLKQILNLNLNTKLQNNSLIEVGRFPAYLQESLLLAYPETFKRTANGEFVAVEEKAAPIYVALGLDAQKTGATLEPSNFNGKELDNLYRKDQNPLWLVLKSTKPIDEHFSAEEKIQTYVALAKAYKNQEIGKKNKYQGAYKMLAAALAVADQETNEANKEHLSAYIVNTFNANSELGAWINSKVKKNAARKEAYPLISYIENLSKTIKPSVERAEKIDTSPLPQSFDVVTSPLEEVHQQEEQDETNIPAPPFDEVETTLNTKHIVYKPESVVTYLLERNKMNAEAIRSTSNELSVTSKKGEQFILEERPQANQVRCFDVTHHTTHEKTGVPIKVQGRFIYEKSDTNTLSSTAKNQRDNKTNPGKYIIHKFPTKADGVSDADLEAARVNFAMTVATQVLANMKAPPSKEKPIRLQNGSAEELKYLWTAFAILGEKIPQMKFSANAIHVASYKFDAAQEKGFFGYSSNSLYKTAFKTHHSEVNDYVNMAKEQAAEKLDDKGTKESVNHFRDLKNGLHDIKQQSTTLEKDEESDSTSDTAHLG</sequence>
<dbReference type="eggNOG" id="COG4372">
    <property type="taxonomic scope" value="Bacteria"/>
</dbReference>
<dbReference type="Pfam" id="PF00617">
    <property type="entry name" value="RasGEF"/>
    <property type="match status" value="1"/>
</dbReference>
<gene>
    <name evidence="5" type="ORF">LDG_6394</name>
</gene>
<feature type="compositionally biased region" description="Polar residues" evidence="3">
    <location>
        <begin position="321"/>
        <end position="335"/>
    </location>
</feature>
<evidence type="ECO:0000313" key="5">
    <source>
        <dbReference type="EMBL" id="EHL31728.1"/>
    </source>
</evidence>
<evidence type="ECO:0000256" key="1">
    <source>
        <dbReference type="ARBA" id="ARBA00022658"/>
    </source>
</evidence>
<dbReference type="RefSeq" id="WP_006870326.1">
    <property type="nucleotide sequence ID" value="NZ_JH413811.1"/>
</dbReference>
<accession>G9EMC8</accession>
<protein>
    <recommendedName>
        <fullName evidence="4">Ras-GEF domain-containing protein</fullName>
    </recommendedName>
</protein>
<feature type="compositionally biased region" description="Basic and acidic residues" evidence="3">
    <location>
        <begin position="1620"/>
        <end position="1630"/>
    </location>
</feature>
<dbReference type="InterPro" id="IPR036964">
    <property type="entry name" value="RASGEF_cat_dom_sf"/>
</dbReference>
<evidence type="ECO:0000256" key="2">
    <source>
        <dbReference type="SAM" id="Coils"/>
    </source>
</evidence>
<name>G9EMC8_9GAMM</name>
<dbReference type="Gene3D" id="1.10.840.10">
    <property type="entry name" value="Ras guanine-nucleotide exchange factors catalytic domain"/>
    <property type="match status" value="1"/>
</dbReference>
<keyword evidence="2" id="KW-0175">Coiled coil</keyword>
<evidence type="ECO:0000313" key="6">
    <source>
        <dbReference type="Proteomes" id="UP000002770"/>
    </source>
</evidence>